<dbReference type="Gene3D" id="3.30.70.330">
    <property type="match status" value="1"/>
</dbReference>
<feature type="compositionally biased region" description="Low complexity" evidence="2">
    <location>
        <begin position="129"/>
        <end position="143"/>
    </location>
</feature>
<dbReference type="PROSITE" id="PS50102">
    <property type="entry name" value="RRM"/>
    <property type="match status" value="1"/>
</dbReference>
<feature type="compositionally biased region" description="Pro residues" evidence="2">
    <location>
        <begin position="170"/>
        <end position="183"/>
    </location>
</feature>
<sequence>MTLFDLDFDGSPSGDTLSKLQNRSYSLGAIHFPRHDAEDGGLGSGGIVAGEERGLGSALRRYSEIRSADVWGRVWSLKEYERSGVEEESKAQRTGDGYGVGADVQSSGVNGTGTGPTHGADLKQDGLLSPAASATPNPSPQSSTHNSLSRNPLYRSQSYHSQHHSSQYPLSPPQNPYATPPSEPNYTRPRYNASYRHAAADVEQSFEKLSLGRNAGGGGGGGGGWPSIYTPPVVQSPPRARSPVPVFRGGHGHGFDDAKALWVGNLPPNVTEEEIRLFFGECDIVSVANLVRSRCAFINLRTEMAVHEAVRRYNDANFRGCLVVCRPRLHRVERDRRREEERERERGRESERERLRYGLASSELLNGSLYGHYQQQQQQPQYMHPSLLSPMPPQLLAPAPLPITSHTSIPPHIHTPPPSLPTPTQITYKTRYFILKSLSPTELETARLRSHWATQRKNEPILNRAFQNTANVLLVFSANKSGEFYG</sequence>
<dbReference type="CDD" id="cd00590">
    <property type="entry name" value="RRM_SF"/>
    <property type="match status" value="1"/>
</dbReference>
<gene>
    <name evidence="5" type="ORF">HK097_011098</name>
</gene>
<dbReference type="InterPro" id="IPR012677">
    <property type="entry name" value="Nucleotide-bd_a/b_plait_sf"/>
</dbReference>
<dbReference type="GO" id="GO:1990247">
    <property type="term" value="F:N6-methyladenosine-containing RNA reader activity"/>
    <property type="evidence" value="ECO:0007669"/>
    <property type="project" value="TreeGrafter"/>
</dbReference>
<evidence type="ECO:0000313" key="6">
    <source>
        <dbReference type="Proteomes" id="UP001212841"/>
    </source>
</evidence>
<feature type="compositionally biased region" description="Low complexity" evidence="2">
    <location>
        <begin position="154"/>
        <end position="169"/>
    </location>
</feature>
<feature type="domain" description="RRM" evidence="3">
    <location>
        <begin position="259"/>
        <end position="337"/>
    </location>
</feature>
<protein>
    <recommendedName>
        <fullName evidence="7">RRM domain-containing protein</fullName>
    </recommendedName>
</protein>
<proteinExistence type="predicted"/>
<evidence type="ECO:0000313" key="5">
    <source>
        <dbReference type="EMBL" id="KAJ3047859.1"/>
    </source>
</evidence>
<dbReference type="GO" id="GO:0005654">
    <property type="term" value="C:nucleoplasm"/>
    <property type="evidence" value="ECO:0007669"/>
    <property type="project" value="TreeGrafter"/>
</dbReference>
<evidence type="ECO:0000259" key="3">
    <source>
        <dbReference type="PROSITE" id="PS50102"/>
    </source>
</evidence>
<dbReference type="Pfam" id="PF25701">
    <property type="entry name" value="RRM_YTH1"/>
    <property type="match status" value="1"/>
</dbReference>
<dbReference type="Pfam" id="PF04146">
    <property type="entry name" value="YTH"/>
    <property type="match status" value="1"/>
</dbReference>
<evidence type="ECO:0008006" key="7">
    <source>
        <dbReference type="Google" id="ProtNLM"/>
    </source>
</evidence>
<dbReference type="GO" id="GO:0000381">
    <property type="term" value="P:regulation of alternative mRNA splicing, via spliceosome"/>
    <property type="evidence" value="ECO:0007669"/>
    <property type="project" value="TreeGrafter"/>
</dbReference>
<dbReference type="Gene3D" id="3.10.590.10">
    <property type="entry name" value="ph1033 like domains"/>
    <property type="match status" value="1"/>
</dbReference>
<name>A0AAD5SEN8_9FUNG</name>
<reference evidence="5" key="1">
    <citation type="submission" date="2020-05" db="EMBL/GenBank/DDBJ databases">
        <title>Phylogenomic resolution of chytrid fungi.</title>
        <authorList>
            <person name="Stajich J.E."/>
            <person name="Amses K."/>
            <person name="Simmons R."/>
            <person name="Seto K."/>
            <person name="Myers J."/>
            <person name="Bonds A."/>
            <person name="Quandt C.A."/>
            <person name="Barry K."/>
            <person name="Liu P."/>
            <person name="Grigoriev I."/>
            <person name="Longcore J.E."/>
            <person name="James T.Y."/>
        </authorList>
    </citation>
    <scope>NUCLEOTIDE SEQUENCE</scope>
    <source>
        <strain evidence="5">JEL0318</strain>
    </source>
</reference>
<dbReference type="AlphaFoldDB" id="A0AAD5SEN8"/>
<keyword evidence="6" id="KW-1185">Reference proteome</keyword>
<dbReference type="InterPro" id="IPR007275">
    <property type="entry name" value="YTH_domain"/>
</dbReference>
<feature type="non-terminal residue" evidence="5">
    <location>
        <position position="486"/>
    </location>
</feature>
<feature type="compositionally biased region" description="Basic and acidic residues" evidence="2">
    <location>
        <begin position="82"/>
        <end position="93"/>
    </location>
</feature>
<dbReference type="InterPro" id="IPR035979">
    <property type="entry name" value="RBD_domain_sf"/>
</dbReference>
<dbReference type="InterPro" id="IPR045168">
    <property type="entry name" value="YTH_prot"/>
</dbReference>
<dbReference type="PANTHER" id="PTHR12357">
    <property type="entry name" value="YTH YT521-B HOMOLOGY DOMAIN-CONTAINING"/>
    <property type="match status" value="1"/>
</dbReference>
<dbReference type="PROSITE" id="PS50882">
    <property type="entry name" value="YTH"/>
    <property type="match status" value="1"/>
</dbReference>
<accession>A0AAD5SEN8</accession>
<feature type="domain" description="YTH" evidence="4">
    <location>
        <begin position="430"/>
        <end position="486"/>
    </location>
</feature>
<comment type="caution">
    <text evidence="5">The sequence shown here is derived from an EMBL/GenBank/DDBJ whole genome shotgun (WGS) entry which is preliminary data.</text>
</comment>
<dbReference type="EMBL" id="JADGJD010000888">
    <property type="protein sequence ID" value="KAJ3047859.1"/>
    <property type="molecule type" value="Genomic_DNA"/>
</dbReference>
<keyword evidence="1" id="KW-0694">RNA-binding</keyword>
<feature type="region of interest" description="Disordered" evidence="2">
    <location>
        <begin position="82"/>
        <end position="189"/>
    </location>
</feature>
<feature type="compositionally biased region" description="Gly residues" evidence="2">
    <location>
        <begin position="214"/>
        <end position="225"/>
    </location>
</feature>
<feature type="region of interest" description="Disordered" evidence="2">
    <location>
        <begin position="210"/>
        <end position="230"/>
    </location>
</feature>
<evidence type="ECO:0000256" key="1">
    <source>
        <dbReference type="PROSITE-ProRule" id="PRU00176"/>
    </source>
</evidence>
<dbReference type="Proteomes" id="UP001212841">
    <property type="component" value="Unassembled WGS sequence"/>
</dbReference>
<dbReference type="InterPro" id="IPR000504">
    <property type="entry name" value="RRM_dom"/>
</dbReference>
<dbReference type="GO" id="GO:0000398">
    <property type="term" value="P:mRNA splicing, via spliceosome"/>
    <property type="evidence" value="ECO:0007669"/>
    <property type="project" value="TreeGrafter"/>
</dbReference>
<dbReference type="SMART" id="SM00360">
    <property type="entry name" value="RRM"/>
    <property type="match status" value="1"/>
</dbReference>
<evidence type="ECO:0000259" key="4">
    <source>
        <dbReference type="PROSITE" id="PS50882"/>
    </source>
</evidence>
<dbReference type="SUPFAM" id="SSF54928">
    <property type="entry name" value="RNA-binding domain, RBD"/>
    <property type="match status" value="1"/>
</dbReference>
<dbReference type="PANTHER" id="PTHR12357:SF3">
    <property type="entry name" value="YTH DOMAIN-CONTAINING PROTEIN 1"/>
    <property type="match status" value="1"/>
</dbReference>
<organism evidence="5 6">
    <name type="scientific">Rhizophlyctis rosea</name>
    <dbReference type="NCBI Taxonomy" id="64517"/>
    <lineage>
        <taxon>Eukaryota</taxon>
        <taxon>Fungi</taxon>
        <taxon>Fungi incertae sedis</taxon>
        <taxon>Chytridiomycota</taxon>
        <taxon>Chytridiomycota incertae sedis</taxon>
        <taxon>Chytridiomycetes</taxon>
        <taxon>Rhizophlyctidales</taxon>
        <taxon>Rhizophlyctidaceae</taxon>
        <taxon>Rhizophlyctis</taxon>
    </lineage>
</organism>
<dbReference type="CDD" id="cd21134">
    <property type="entry name" value="YTH"/>
    <property type="match status" value="1"/>
</dbReference>
<evidence type="ECO:0000256" key="2">
    <source>
        <dbReference type="SAM" id="MobiDB-lite"/>
    </source>
</evidence>
<dbReference type="GO" id="GO:0003729">
    <property type="term" value="F:mRNA binding"/>
    <property type="evidence" value="ECO:0007669"/>
    <property type="project" value="TreeGrafter"/>
</dbReference>
<dbReference type="InterPro" id="IPR057720">
    <property type="entry name" value="RRM_YTH1"/>
</dbReference>